<keyword evidence="3" id="KW-1185">Reference proteome</keyword>
<gene>
    <name evidence="2" type="ORF">F900_03659</name>
    <name evidence="1" type="ORF">F992_00989</name>
</gene>
<dbReference type="Proteomes" id="UP000013248">
    <property type="component" value="Unassembled WGS sequence"/>
</dbReference>
<protein>
    <submittedName>
        <fullName evidence="2">Uncharacterized protein</fullName>
    </submittedName>
</protein>
<evidence type="ECO:0000313" key="1">
    <source>
        <dbReference type="EMBL" id="ENU28152.1"/>
    </source>
</evidence>
<sequence length="147" mass="16580">MDSEKYCFINGLKRRHTNLIFGYNGNLYDRQLLGFITAEAAALSPNSISVKKLSNIWYVVSEYDWINNLSDDESYLLKPNYLPDADNFYHLSGAILSAFSNGVGLALNGEITTSYNLSDNDLSEIKNEVEQLKSRVVFFKSIDTSSE</sequence>
<evidence type="ECO:0000313" key="3">
    <source>
        <dbReference type="Proteomes" id="UP000013190"/>
    </source>
</evidence>
<proteinExistence type="predicted"/>
<dbReference type="RefSeq" id="WP_004660374.1">
    <property type="nucleotide sequence ID" value="NZ_BMDV01000003.1"/>
</dbReference>
<organism evidence="2 4">
    <name type="scientific">Acinetobacter modestus</name>
    <dbReference type="NCBI Taxonomy" id="1776740"/>
    <lineage>
        <taxon>Bacteria</taxon>
        <taxon>Pseudomonadati</taxon>
        <taxon>Pseudomonadota</taxon>
        <taxon>Gammaproteobacteria</taxon>
        <taxon>Moraxellales</taxon>
        <taxon>Moraxellaceae</taxon>
        <taxon>Acinetobacter</taxon>
    </lineage>
</organism>
<dbReference type="Proteomes" id="UP000013190">
    <property type="component" value="Unassembled WGS sequence"/>
</dbReference>
<accession>N8R211</accession>
<dbReference type="AlphaFoldDB" id="N9MY28"/>
<reference evidence="2 4" key="1">
    <citation type="submission" date="2013-02" db="EMBL/GenBank/DDBJ databases">
        <title>The Genome Sequence of Acinetobacter sp. ANC 3862.</title>
        <authorList>
            <consortium name="The Broad Institute Genome Sequencing Platform"/>
            <consortium name="The Broad Institute Genome Sequencing Center for Infectious Disease"/>
            <person name="Cerqueira G."/>
            <person name="Feldgarden M."/>
            <person name="Courvalin P."/>
            <person name="Perichon B."/>
            <person name="Grillot-Courvalin C."/>
            <person name="Clermont D."/>
            <person name="Rocha E."/>
            <person name="Yoon E.-J."/>
            <person name="Nemec A."/>
            <person name="Walker B."/>
            <person name="Young S.K."/>
            <person name="Zeng Q."/>
            <person name="Gargeya S."/>
            <person name="Fitzgerald M."/>
            <person name="Haas B."/>
            <person name="Abouelleil A."/>
            <person name="Alvarado L."/>
            <person name="Arachchi H.M."/>
            <person name="Berlin A.M."/>
            <person name="Chapman S.B."/>
            <person name="Dewar J."/>
            <person name="Goldberg J."/>
            <person name="Griggs A."/>
            <person name="Gujja S."/>
            <person name="Hansen M."/>
            <person name="Howarth C."/>
            <person name="Imamovic A."/>
            <person name="Larimer J."/>
            <person name="McCowan C."/>
            <person name="Murphy C."/>
            <person name="Neiman D."/>
            <person name="Pearson M."/>
            <person name="Priest M."/>
            <person name="Roberts A."/>
            <person name="Saif S."/>
            <person name="Shea T."/>
            <person name="Sisk P."/>
            <person name="Sykes S."/>
            <person name="Wortman J."/>
            <person name="Nusbaum C."/>
            <person name="Birren B."/>
        </authorList>
    </citation>
    <scope>NUCLEOTIDE SEQUENCE [LARGE SCALE GENOMIC DNA]</scope>
    <source>
        <strain evidence="2 4">ANC 3862</strain>
    </source>
</reference>
<reference evidence="1 3" key="3">
    <citation type="journal article" date="2016" name="Int. J. Syst. Evol. Microbiol.">
        <title>Taxonomy of haemolytic and/or proteolytic strains of the genus Acinetobacter with the proposal of Acinetobacter courvalinii sp. nov. (genomic species 14 sensu Bouvet &amp; Jeanjean), Acinetobacter dispersus sp. nov. (genomic species 17), Acinetobacter modestus sp. nov., Acinetobacter proteolyticus sp. nov. and Acinetobacter vivianii sp. nov.</title>
        <authorList>
            <person name="Nemec A."/>
            <person name="Radolfova-Krizova L."/>
            <person name="Maixnerova M."/>
            <person name="Vrestiakova E."/>
            <person name="Jezek P."/>
            <person name="Sedo O."/>
        </authorList>
    </citation>
    <scope>NUCLEOTIDE SEQUENCE [LARGE SCALE GENOMIC DNA]</scope>
    <source>
        <strain evidence="1 3">NIPH 236</strain>
    </source>
</reference>
<evidence type="ECO:0000313" key="2">
    <source>
        <dbReference type="EMBL" id="ENW98185.1"/>
    </source>
</evidence>
<dbReference type="STRING" id="1217705.F900_03659"/>
<dbReference type="PATRIC" id="fig|1217705.3.peg.3551"/>
<dbReference type="EMBL" id="APRP01000034">
    <property type="protein sequence ID" value="ENW98185.1"/>
    <property type="molecule type" value="Genomic_DNA"/>
</dbReference>
<dbReference type="eggNOG" id="ENOG5031SII">
    <property type="taxonomic scope" value="Bacteria"/>
</dbReference>
<dbReference type="HOGENOM" id="CLU_1764041_0_0_6"/>
<dbReference type="EMBL" id="APOJ01000016">
    <property type="protein sequence ID" value="ENU28152.1"/>
    <property type="molecule type" value="Genomic_DNA"/>
</dbReference>
<evidence type="ECO:0000313" key="4">
    <source>
        <dbReference type="Proteomes" id="UP000013248"/>
    </source>
</evidence>
<name>N9MY28_9GAMM</name>
<accession>N9MY28</accession>
<dbReference type="GeneID" id="92834409"/>
<reference evidence="3" key="2">
    <citation type="submission" date="2013-02" db="EMBL/GenBank/DDBJ databases">
        <title>The Genome Sequence of Acinetobacter sp. NIPH 236.</title>
        <authorList>
            <consortium name="The Broad Institute Genome Sequencing Platform"/>
            <consortium name="The Broad Institute Genome Sequencing Center for Infectious Disease"/>
            <person name="Cerqueira G."/>
            <person name="Feldgarden M."/>
            <person name="Courvalin P."/>
            <person name="Perichon B."/>
            <person name="Grillot-Courvalin C."/>
            <person name="Clermont D."/>
            <person name="Rocha E."/>
            <person name="Yoon E.-J."/>
            <person name="Nemec A."/>
            <person name="Walker B."/>
            <person name="Young S.K."/>
            <person name="Zeng Q."/>
            <person name="Gargeya S."/>
            <person name="Fitzgerald M."/>
            <person name="Haas B."/>
            <person name="Abouelleil A."/>
            <person name="Alvarado L."/>
            <person name="Arachchi H.M."/>
            <person name="Berlin A.M."/>
            <person name="Chapman S.B."/>
            <person name="Dewar J."/>
            <person name="Goldberg J."/>
            <person name="Griggs A."/>
            <person name="Gujja S."/>
            <person name="Hansen M."/>
            <person name="Howarth C."/>
            <person name="Imamovic A."/>
            <person name="Larimer J."/>
            <person name="McCowan C."/>
            <person name="Murphy C."/>
            <person name="Neiman D."/>
            <person name="Pearson M."/>
            <person name="Priest M."/>
            <person name="Roberts A."/>
            <person name="Saif S."/>
            <person name="Shea T."/>
            <person name="Sisk P."/>
            <person name="Sykes S."/>
            <person name="Wortman J."/>
            <person name="Nusbaum C."/>
            <person name="Birren B."/>
        </authorList>
    </citation>
    <scope>NUCLEOTIDE SEQUENCE [LARGE SCALE GENOMIC DNA]</scope>
    <source>
        <strain evidence="3">NIPH 236</strain>
    </source>
</reference>
<comment type="caution">
    <text evidence="2">The sequence shown here is derived from an EMBL/GenBank/DDBJ whole genome shotgun (WGS) entry which is preliminary data.</text>
</comment>